<keyword evidence="5 7" id="KW-0472">Membrane</keyword>
<gene>
    <name evidence="9" type="ORF">Daesc_000712</name>
</gene>
<protein>
    <recommendedName>
        <fullName evidence="8">Major facilitator superfamily (MFS) profile domain-containing protein</fullName>
    </recommendedName>
</protein>
<dbReference type="AlphaFoldDB" id="A0AAX6N0G4"/>
<reference evidence="9 10" key="1">
    <citation type="journal article" date="2024" name="Front Chem Biol">
        <title>Unveiling the potential of Daldinia eschscholtzii MFLUCC 19-0629 through bioactivity and bioinformatics studies for enhanced sustainable agriculture production.</title>
        <authorList>
            <person name="Brooks S."/>
            <person name="Weaver J.A."/>
            <person name="Klomchit A."/>
            <person name="Alharthi S.A."/>
            <person name="Onlamun T."/>
            <person name="Nurani R."/>
            <person name="Vong T.K."/>
            <person name="Alberti F."/>
            <person name="Greco C."/>
        </authorList>
    </citation>
    <scope>NUCLEOTIDE SEQUENCE [LARGE SCALE GENOMIC DNA]</scope>
    <source>
        <strain evidence="9">MFLUCC 19-0629</strain>
    </source>
</reference>
<dbReference type="Proteomes" id="UP001369815">
    <property type="component" value="Unassembled WGS sequence"/>
</dbReference>
<feature type="transmembrane region" description="Helical" evidence="7">
    <location>
        <begin position="214"/>
        <end position="234"/>
    </location>
</feature>
<feature type="transmembrane region" description="Helical" evidence="7">
    <location>
        <begin position="182"/>
        <end position="202"/>
    </location>
</feature>
<dbReference type="PROSITE" id="PS50850">
    <property type="entry name" value="MFS"/>
    <property type="match status" value="1"/>
</dbReference>
<feature type="transmembrane region" description="Helical" evidence="7">
    <location>
        <begin position="150"/>
        <end position="170"/>
    </location>
</feature>
<dbReference type="PANTHER" id="PTHR43791:SF70">
    <property type="entry name" value="MAJOR FACILITATOR SUPERFAMILY (MFS) PROFILE DOMAIN-CONTAINING PROTEIN"/>
    <property type="match status" value="1"/>
</dbReference>
<evidence type="ECO:0000313" key="9">
    <source>
        <dbReference type="EMBL" id="KAK6957922.1"/>
    </source>
</evidence>
<evidence type="ECO:0000313" key="10">
    <source>
        <dbReference type="Proteomes" id="UP001369815"/>
    </source>
</evidence>
<dbReference type="SUPFAM" id="SSF103473">
    <property type="entry name" value="MFS general substrate transporter"/>
    <property type="match status" value="1"/>
</dbReference>
<keyword evidence="4 7" id="KW-1133">Transmembrane helix</keyword>
<feature type="transmembrane region" description="Helical" evidence="7">
    <location>
        <begin position="315"/>
        <end position="336"/>
    </location>
</feature>
<comment type="caution">
    <text evidence="9">The sequence shown here is derived from an EMBL/GenBank/DDBJ whole genome shotgun (WGS) entry which is preliminary data.</text>
</comment>
<dbReference type="InterPro" id="IPR036259">
    <property type="entry name" value="MFS_trans_sf"/>
</dbReference>
<dbReference type="PANTHER" id="PTHR43791">
    <property type="entry name" value="PERMEASE-RELATED"/>
    <property type="match status" value="1"/>
</dbReference>
<feature type="transmembrane region" description="Helical" evidence="7">
    <location>
        <begin position="348"/>
        <end position="367"/>
    </location>
</feature>
<feature type="domain" description="Major facilitator superfamily (MFS) profile" evidence="8">
    <location>
        <begin position="53"/>
        <end position="466"/>
    </location>
</feature>
<dbReference type="EMBL" id="JBANMG010000001">
    <property type="protein sequence ID" value="KAK6957922.1"/>
    <property type="molecule type" value="Genomic_DNA"/>
</dbReference>
<keyword evidence="2" id="KW-0813">Transport</keyword>
<dbReference type="FunFam" id="1.20.1250.20:FF:000064">
    <property type="entry name" value="MFS allantoate transporter"/>
    <property type="match status" value="1"/>
</dbReference>
<evidence type="ECO:0000256" key="4">
    <source>
        <dbReference type="ARBA" id="ARBA00022989"/>
    </source>
</evidence>
<evidence type="ECO:0000256" key="6">
    <source>
        <dbReference type="ARBA" id="ARBA00037968"/>
    </source>
</evidence>
<evidence type="ECO:0000259" key="8">
    <source>
        <dbReference type="PROSITE" id="PS50850"/>
    </source>
</evidence>
<evidence type="ECO:0000256" key="5">
    <source>
        <dbReference type="ARBA" id="ARBA00023136"/>
    </source>
</evidence>
<keyword evidence="3 7" id="KW-0812">Transmembrane</keyword>
<feature type="transmembrane region" description="Helical" evidence="7">
    <location>
        <begin position="441"/>
        <end position="461"/>
    </location>
</feature>
<dbReference type="GO" id="GO:0022857">
    <property type="term" value="F:transmembrane transporter activity"/>
    <property type="evidence" value="ECO:0007669"/>
    <property type="project" value="InterPro"/>
</dbReference>
<dbReference type="GO" id="GO:0016020">
    <property type="term" value="C:membrane"/>
    <property type="evidence" value="ECO:0007669"/>
    <property type="project" value="UniProtKB-SubCell"/>
</dbReference>
<comment type="subcellular location">
    <subcellularLocation>
        <location evidence="1">Membrane</location>
        <topology evidence="1">Multi-pass membrane protein</topology>
    </subcellularLocation>
</comment>
<feature type="transmembrane region" description="Helical" evidence="7">
    <location>
        <begin position="412"/>
        <end position="429"/>
    </location>
</feature>
<dbReference type="Gene3D" id="1.20.1250.20">
    <property type="entry name" value="MFS general substrate transporter like domains"/>
    <property type="match status" value="2"/>
</dbReference>
<dbReference type="Pfam" id="PF07690">
    <property type="entry name" value="MFS_1"/>
    <property type="match status" value="1"/>
</dbReference>
<feature type="transmembrane region" description="Helical" evidence="7">
    <location>
        <begin position="120"/>
        <end position="138"/>
    </location>
</feature>
<organism evidence="9 10">
    <name type="scientific">Daldinia eschscholtzii</name>
    <dbReference type="NCBI Taxonomy" id="292717"/>
    <lineage>
        <taxon>Eukaryota</taxon>
        <taxon>Fungi</taxon>
        <taxon>Dikarya</taxon>
        <taxon>Ascomycota</taxon>
        <taxon>Pezizomycotina</taxon>
        <taxon>Sordariomycetes</taxon>
        <taxon>Xylariomycetidae</taxon>
        <taxon>Xylariales</taxon>
        <taxon>Hypoxylaceae</taxon>
        <taxon>Daldinia</taxon>
    </lineage>
</organism>
<evidence type="ECO:0000256" key="3">
    <source>
        <dbReference type="ARBA" id="ARBA00022692"/>
    </source>
</evidence>
<accession>A0AAX6N0G4</accession>
<comment type="similarity">
    <text evidence="6">Belongs to the major facilitator superfamily. Allantoate permease family.</text>
</comment>
<name>A0AAX6N0G4_9PEZI</name>
<sequence length="501" mass="56598">MEKTPDRTMTESVHEGTPDDYVDNAYEFAKEHRVGPLSDEDNKRILRKIDNHLLPLMIITYTLNFMDKNALSYSANFGLTQDNNLVGNQYNWASGSIFYLTYMVSQPLVARLIVRFPIGRFVAVATTLWGAVLMTTVASRSFASLMTIRAILGCLESCINPAFIVISSQWWTRDEQPLRISYWYLGNSIGQVCGGLLGYGIAHITNPNVPNWGWFFLIFGAITILYGLFLFYYLPDSPLNARWLSDHDRAMVVERVRSNRTGVENHVWKWSQVKECVLDIQCWILVATFFLDDIPAGGVGSFGSIVVKGFGYEPLYSTLLLVPLGVIQAICILFGGFMTRRFKNIRTWLIAGCQIPALIGAVLLYTLPRENQRGLLGSYYIVQTHGIVGTLTMSLVSSNFAGYTKKATASTMMYVAFCVGQVVAPQLFIPKEEPAFKTAFLAAFICFALCIIFTIILRFYLIWENKKRDQLHLSEGELSNTDNEFLDLTDKQQKAVFRYVL</sequence>
<evidence type="ECO:0000256" key="7">
    <source>
        <dbReference type="SAM" id="Phobius"/>
    </source>
</evidence>
<evidence type="ECO:0000256" key="1">
    <source>
        <dbReference type="ARBA" id="ARBA00004141"/>
    </source>
</evidence>
<dbReference type="InterPro" id="IPR011701">
    <property type="entry name" value="MFS"/>
</dbReference>
<feature type="transmembrane region" description="Helical" evidence="7">
    <location>
        <begin position="379"/>
        <end position="400"/>
    </location>
</feature>
<dbReference type="InterPro" id="IPR020846">
    <property type="entry name" value="MFS_dom"/>
</dbReference>
<evidence type="ECO:0000256" key="2">
    <source>
        <dbReference type="ARBA" id="ARBA00022448"/>
    </source>
</evidence>
<proteinExistence type="inferred from homology"/>
<keyword evidence="10" id="KW-1185">Reference proteome</keyword>